<dbReference type="AlphaFoldDB" id="A0A5B8M3X7"/>
<evidence type="ECO:0000313" key="2">
    <source>
        <dbReference type="Proteomes" id="UP000320216"/>
    </source>
</evidence>
<sequence>MYGIPDGETFAFLQGRSLDQLSFGRWQLILRFDEGVYVSVESDLGVQLSGGEETVVADAREVAATLVMALGTRVTNVKVNDSQSFSMTFEDGLSVRVIDATEHYESFQASDRDREVVV</sequence>
<organism evidence="1 2">
    <name type="scientific">Humibacter ginsenosidimutans</name>
    <dbReference type="NCBI Taxonomy" id="2599293"/>
    <lineage>
        <taxon>Bacteria</taxon>
        <taxon>Bacillati</taxon>
        <taxon>Actinomycetota</taxon>
        <taxon>Actinomycetes</taxon>
        <taxon>Micrococcales</taxon>
        <taxon>Microbacteriaceae</taxon>
        <taxon>Humibacter</taxon>
    </lineage>
</organism>
<accession>A0A5B8M3X7</accession>
<name>A0A5B8M3X7_9MICO</name>
<keyword evidence="2" id="KW-1185">Reference proteome</keyword>
<dbReference type="InterPro" id="IPR046179">
    <property type="entry name" value="DUF6188"/>
</dbReference>
<dbReference type="OrthoDB" id="4763778at2"/>
<dbReference type="Pfam" id="PF19686">
    <property type="entry name" value="DUF6188"/>
    <property type="match status" value="1"/>
</dbReference>
<reference evidence="1 2" key="1">
    <citation type="submission" date="2019-07" db="EMBL/GenBank/DDBJ databases">
        <title>Full genome sequence of Humibacter sp. WJ7-1.</title>
        <authorList>
            <person name="Im W.-T."/>
        </authorList>
    </citation>
    <scope>NUCLEOTIDE SEQUENCE [LARGE SCALE GENOMIC DNA]</scope>
    <source>
        <strain evidence="1 2">WJ7-1</strain>
    </source>
</reference>
<dbReference type="EMBL" id="CP042305">
    <property type="protein sequence ID" value="QDZ14475.1"/>
    <property type="molecule type" value="Genomic_DNA"/>
</dbReference>
<evidence type="ECO:0000313" key="1">
    <source>
        <dbReference type="EMBL" id="QDZ14475.1"/>
    </source>
</evidence>
<gene>
    <name evidence="1" type="ORF">FPZ11_06600</name>
</gene>
<dbReference type="RefSeq" id="WP_146319412.1">
    <property type="nucleotide sequence ID" value="NZ_CP042305.1"/>
</dbReference>
<protein>
    <submittedName>
        <fullName evidence="1">Uncharacterized protein</fullName>
    </submittedName>
</protein>
<proteinExistence type="predicted"/>
<dbReference type="KEGG" id="huw:FPZ11_06600"/>
<dbReference type="Proteomes" id="UP000320216">
    <property type="component" value="Chromosome"/>
</dbReference>